<evidence type="ECO:0000256" key="1">
    <source>
        <dbReference type="SAM" id="SignalP"/>
    </source>
</evidence>
<reference evidence="2 3" key="1">
    <citation type="submission" date="2024-09" db="EMBL/GenBank/DDBJ databases">
        <authorList>
            <person name="Sun Q."/>
            <person name="Mori K."/>
        </authorList>
    </citation>
    <scope>NUCLEOTIDE SEQUENCE [LARGE SCALE GENOMIC DNA]</scope>
    <source>
        <strain evidence="2 3">CCM 7765</strain>
    </source>
</reference>
<dbReference type="RefSeq" id="WP_130857634.1">
    <property type="nucleotide sequence ID" value="NZ_JBHLWO010000002.1"/>
</dbReference>
<feature type="chain" id="PRO_5045690829" evidence="1">
    <location>
        <begin position="22"/>
        <end position="641"/>
    </location>
</feature>
<sequence>MQRTKLLLSFLSLFFSHNIIAQRLAPRIPKDAFVVATINGRNFFDLIGIDQFNRSKIGQALIAKLNKTNNGNLQGLEDLGFNLNAQVYIYSTKTDSIRYYGMSIPLRSSTKVGDFLKTLGQPQKLQNGHWILDLNEKKQLLIWNEQTLYLLSGELRNSFFEDEKTAEKYGIVNKKLSDEYDEAALDPAPLMDSVDVEWDAVDSLNKDDFPLDSTAVDSYNLAPPVAEHEIADAARDSMYDAYYASIAADDSIKSRLLKEWLYQEAVRLVESQEAFGNPSFKKSYRKNAMASLWLRDINELYQDLLPGVHSAYASLLGVKTEKVGTGFESANVYLTFDKNTATLDGSIGLSNNLAEAYRRIYNRKLNKRFFKYLSKDAIAYTSVAINTENYLKELPILMQQYYGNLLGRYEKEIDLGSSIFSLLLDEKAIGKAIKGDGIFALTAIKEQEVKYTTYEYDEDYNSVEVEKTKKESIPAFLAMFSSTDMNLFKKALALGVARAKLTENEGIYTISGLKGPLEVHVLLKDGIIFFGTALDDLRNIQYNRYESDLSSKHKKLLNDNKFTLIFNSKKMVKAINSLEIPATKQALALQDKIQGLGDFYFTSKGVKGKKMVGSFRAELPGSKRNALQYILDVVESTAFRP</sequence>
<dbReference type="EMBL" id="JBHLWO010000002">
    <property type="protein sequence ID" value="MFC0318502.1"/>
    <property type="molecule type" value="Genomic_DNA"/>
</dbReference>
<accession>A0ABV6HIR6</accession>
<gene>
    <name evidence="2" type="ORF">ACFFI0_09285</name>
</gene>
<dbReference type="Proteomes" id="UP001589774">
    <property type="component" value="Unassembled WGS sequence"/>
</dbReference>
<proteinExistence type="predicted"/>
<keyword evidence="1" id="KW-0732">Signal</keyword>
<evidence type="ECO:0000313" key="3">
    <source>
        <dbReference type="Proteomes" id="UP001589774"/>
    </source>
</evidence>
<feature type="signal peptide" evidence="1">
    <location>
        <begin position="1"/>
        <end position="21"/>
    </location>
</feature>
<organism evidence="2 3">
    <name type="scientific">Olivibacter oleidegradans</name>
    <dbReference type="NCBI Taxonomy" id="760123"/>
    <lineage>
        <taxon>Bacteria</taxon>
        <taxon>Pseudomonadati</taxon>
        <taxon>Bacteroidota</taxon>
        <taxon>Sphingobacteriia</taxon>
        <taxon>Sphingobacteriales</taxon>
        <taxon>Sphingobacteriaceae</taxon>
        <taxon>Olivibacter</taxon>
    </lineage>
</organism>
<name>A0ABV6HIR6_9SPHI</name>
<protein>
    <submittedName>
        <fullName evidence="2">DUF4836 family protein</fullName>
    </submittedName>
</protein>
<comment type="caution">
    <text evidence="2">The sequence shown here is derived from an EMBL/GenBank/DDBJ whole genome shotgun (WGS) entry which is preliminary data.</text>
</comment>
<keyword evidence="3" id="KW-1185">Reference proteome</keyword>
<evidence type="ECO:0000313" key="2">
    <source>
        <dbReference type="EMBL" id="MFC0318502.1"/>
    </source>
</evidence>